<sequence>MYKIIVACLFVVLASSINAQSCDSTVGYTTSYELSAYNIILSSQEKQGSSFFEVGNTTIDFQGHRFQSNYLIVSNEIGKFEASIWGFGATNELFIYSNGQCSVHSLDVPIPSGFPMEHLIGTTLIGQFPVNIYATALNTTETTAQTVLYDVKTCSVVSTTTRNTDKTNPGFAISNMFNFVNTFTESAFVLPSACTSSMKPALLHKQKIVLPHFLIQQI</sequence>
<dbReference type="InParanoid" id="D3BJ49"/>
<dbReference type="GeneID" id="31364053"/>
<evidence type="ECO:0000313" key="2">
    <source>
        <dbReference type="EMBL" id="EFA77929.1"/>
    </source>
</evidence>
<dbReference type="EMBL" id="ADBJ01000038">
    <property type="protein sequence ID" value="EFA77929.1"/>
    <property type="molecule type" value="Genomic_DNA"/>
</dbReference>
<dbReference type="RefSeq" id="XP_020430057.1">
    <property type="nucleotide sequence ID" value="XM_020579382.1"/>
</dbReference>
<dbReference type="Pfam" id="PF25544">
    <property type="entry name" value="Ependymin_amoebozoa"/>
    <property type="match status" value="1"/>
</dbReference>
<feature type="chain" id="PRO_5003042515" description="Ependymin-like protein" evidence="1">
    <location>
        <begin position="20"/>
        <end position="218"/>
    </location>
</feature>
<evidence type="ECO:0008006" key="4">
    <source>
        <dbReference type="Google" id="ProtNLM"/>
    </source>
</evidence>
<reference evidence="2 3" key="1">
    <citation type="journal article" date="2011" name="Genome Res.">
        <title>Phylogeny-wide analysis of social amoeba genomes highlights ancient origins for complex intercellular communication.</title>
        <authorList>
            <person name="Heidel A.J."/>
            <person name="Lawal H.M."/>
            <person name="Felder M."/>
            <person name="Schilde C."/>
            <person name="Helps N.R."/>
            <person name="Tunggal B."/>
            <person name="Rivero F."/>
            <person name="John U."/>
            <person name="Schleicher M."/>
            <person name="Eichinger L."/>
            <person name="Platzer M."/>
            <person name="Noegel A.A."/>
            <person name="Schaap P."/>
            <person name="Gloeckner G."/>
        </authorList>
    </citation>
    <scope>NUCLEOTIDE SEQUENCE [LARGE SCALE GENOMIC DNA]</scope>
    <source>
        <strain evidence="3">ATCC 26659 / Pp 5 / PN500</strain>
    </source>
</reference>
<dbReference type="FunCoup" id="D3BJ49">
    <property type="interactions" value="805"/>
</dbReference>
<name>D3BJ49_HETP5</name>
<dbReference type="OMA" id="TDYWITE"/>
<protein>
    <recommendedName>
        <fullName evidence="4">Ependymin-like protein</fullName>
    </recommendedName>
</protein>
<organism evidence="2 3">
    <name type="scientific">Heterostelium pallidum (strain ATCC 26659 / Pp 5 / PN500)</name>
    <name type="common">Cellular slime mold</name>
    <name type="synonym">Polysphondylium pallidum</name>
    <dbReference type="NCBI Taxonomy" id="670386"/>
    <lineage>
        <taxon>Eukaryota</taxon>
        <taxon>Amoebozoa</taxon>
        <taxon>Evosea</taxon>
        <taxon>Eumycetozoa</taxon>
        <taxon>Dictyostelia</taxon>
        <taxon>Acytosteliales</taxon>
        <taxon>Acytosteliaceae</taxon>
        <taxon>Heterostelium</taxon>
    </lineage>
</organism>
<dbReference type="AlphaFoldDB" id="D3BJ49"/>
<dbReference type="PANTHER" id="PTHR31648">
    <property type="entry name" value="TRANSMEMBRANE PROTEIN-RELATED"/>
    <property type="match status" value="1"/>
</dbReference>
<dbReference type="Proteomes" id="UP000001396">
    <property type="component" value="Unassembled WGS sequence"/>
</dbReference>
<gene>
    <name evidence="2" type="ORF">PPL_08574</name>
</gene>
<comment type="caution">
    <text evidence="2">The sequence shown here is derived from an EMBL/GenBank/DDBJ whole genome shotgun (WGS) entry which is preliminary data.</text>
</comment>
<feature type="signal peptide" evidence="1">
    <location>
        <begin position="1"/>
        <end position="19"/>
    </location>
</feature>
<proteinExistence type="predicted"/>
<accession>D3BJ49</accession>
<keyword evidence="3" id="KW-1185">Reference proteome</keyword>
<evidence type="ECO:0000313" key="3">
    <source>
        <dbReference type="Proteomes" id="UP000001396"/>
    </source>
</evidence>
<evidence type="ECO:0000256" key="1">
    <source>
        <dbReference type="SAM" id="SignalP"/>
    </source>
</evidence>
<keyword evidence="1" id="KW-0732">Signal</keyword>
<dbReference type="InterPro" id="IPR040310">
    <property type="entry name" value="DDB_G0292248"/>
</dbReference>